<dbReference type="AlphaFoldDB" id="A0A090AE65"/>
<reference evidence="1 2" key="1">
    <citation type="journal article" date="2014" name="ISME J.">
        <title>Ecophysiology of Thioploca ingrica as revealed by the complete genome sequence supplemented with proteomic evidence.</title>
        <authorList>
            <person name="Kojima H."/>
            <person name="Ogura Y."/>
            <person name="Yamamoto N."/>
            <person name="Togashi T."/>
            <person name="Mori H."/>
            <person name="Watanabe T."/>
            <person name="Nemoto F."/>
            <person name="Kurokawa K."/>
            <person name="Hayashi T."/>
            <person name="Fukui M."/>
        </authorList>
    </citation>
    <scope>NUCLEOTIDE SEQUENCE [LARGE SCALE GENOMIC DNA]</scope>
</reference>
<accession>A0A090AE65</accession>
<gene>
    <name evidence="1" type="ORF">THII_1971</name>
</gene>
<organism evidence="1 2">
    <name type="scientific">Thioploca ingrica</name>
    <dbReference type="NCBI Taxonomy" id="40754"/>
    <lineage>
        <taxon>Bacteria</taxon>
        <taxon>Pseudomonadati</taxon>
        <taxon>Pseudomonadota</taxon>
        <taxon>Gammaproteobacteria</taxon>
        <taxon>Thiotrichales</taxon>
        <taxon>Thiotrichaceae</taxon>
        <taxon>Thioploca</taxon>
    </lineage>
</organism>
<dbReference type="KEGG" id="tig:THII_1971"/>
<sequence>MDKNYYDAVVQMEKMQLNREYKLGWIGGYLQNPMREEQRVNEAYEAGYTDGSNRNTSNFTQWLNQ</sequence>
<dbReference type="HOGENOM" id="CLU_2839995_0_0_6"/>
<protein>
    <submittedName>
        <fullName evidence="1">Uncharacterized protein</fullName>
    </submittedName>
</protein>
<name>A0A090AE65_9GAMM</name>
<evidence type="ECO:0000313" key="1">
    <source>
        <dbReference type="EMBL" id="BAP56268.1"/>
    </source>
</evidence>
<dbReference type="OrthoDB" id="9805095at2"/>
<proteinExistence type="predicted"/>
<keyword evidence="2" id="KW-1185">Reference proteome</keyword>
<evidence type="ECO:0000313" key="2">
    <source>
        <dbReference type="Proteomes" id="UP000031623"/>
    </source>
</evidence>
<dbReference type="Proteomes" id="UP000031623">
    <property type="component" value="Chromosome"/>
</dbReference>
<dbReference type="EMBL" id="AP014633">
    <property type="protein sequence ID" value="BAP56268.1"/>
    <property type="molecule type" value="Genomic_DNA"/>
</dbReference>